<keyword evidence="2" id="KW-1185">Reference proteome</keyword>
<sequence length="156" mass="18208">MITYKDIAAAVGRKLASFEVEINSRDVKEGFPRPSFFVQLLPSTRSGDVDNVHKMLTVQIYYFPSDRYTYSIEVLDVQENLEYAFDLKLKVKDRHLDIIDADAVLTDGVLNFSFSLEFYDGREYEGLENEIIERVTEQVQHDRPPVEKMEELEFKK</sequence>
<gene>
    <name evidence="1" type="ORF">ACFS5P_05570</name>
</gene>
<proteinExistence type="predicted"/>
<dbReference type="InterPro" id="IPR049254">
    <property type="entry name" value="Phage_tail_terminator"/>
</dbReference>
<dbReference type="RefSeq" id="WP_204727901.1">
    <property type="nucleotide sequence ID" value="NZ_JAFBDK010000001.1"/>
</dbReference>
<evidence type="ECO:0000313" key="2">
    <source>
        <dbReference type="Proteomes" id="UP001597561"/>
    </source>
</evidence>
<evidence type="ECO:0000313" key="1">
    <source>
        <dbReference type="EMBL" id="MFD2911336.1"/>
    </source>
</evidence>
<dbReference type="Proteomes" id="UP001597561">
    <property type="component" value="Unassembled WGS sequence"/>
</dbReference>
<organism evidence="1 2">
    <name type="scientific">Jeotgalibacillus terrae</name>
    <dbReference type="NCBI Taxonomy" id="587735"/>
    <lineage>
        <taxon>Bacteria</taxon>
        <taxon>Bacillati</taxon>
        <taxon>Bacillota</taxon>
        <taxon>Bacilli</taxon>
        <taxon>Bacillales</taxon>
        <taxon>Caryophanaceae</taxon>
        <taxon>Jeotgalibacillus</taxon>
    </lineage>
</organism>
<dbReference type="EMBL" id="JBHUPG010000008">
    <property type="protein sequence ID" value="MFD2911336.1"/>
    <property type="molecule type" value="Genomic_DNA"/>
</dbReference>
<dbReference type="Pfam" id="PF20765">
    <property type="entry name" value="Phage_tail_terminator_8"/>
    <property type="match status" value="1"/>
</dbReference>
<reference evidence="2" key="1">
    <citation type="journal article" date="2019" name="Int. J. Syst. Evol. Microbiol.">
        <title>The Global Catalogue of Microorganisms (GCM) 10K type strain sequencing project: providing services to taxonomists for standard genome sequencing and annotation.</title>
        <authorList>
            <consortium name="The Broad Institute Genomics Platform"/>
            <consortium name="The Broad Institute Genome Sequencing Center for Infectious Disease"/>
            <person name="Wu L."/>
            <person name="Ma J."/>
        </authorList>
    </citation>
    <scope>NUCLEOTIDE SEQUENCE [LARGE SCALE GENOMIC DNA]</scope>
    <source>
        <strain evidence="2">KCTC 13528</strain>
    </source>
</reference>
<protein>
    <submittedName>
        <fullName evidence="1">DUF6838 family protein</fullName>
    </submittedName>
</protein>
<comment type="caution">
    <text evidence="1">The sequence shown here is derived from an EMBL/GenBank/DDBJ whole genome shotgun (WGS) entry which is preliminary data.</text>
</comment>
<accession>A0ABW5ZFR6</accession>
<name>A0ABW5ZFR6_9BACL</name>